<evidence type="ECO:0000256" key="7">
    <source>
        <dbReference type="ARBA" id="ARBA00023054"/>
    </source>
</evidence>
<feature type="compositionally biased region" description="Basic and acidic residues" evidence="11">
    <location>
        <begin position="122"/>
        <end position="140"/>
    </location>
</feature>
<keyword evidence="8 12" id="KW-0472">Membrane</keyword>
<feature type="transmembrane region" description="Helical" evidence="12">
    <location>
        <begin position="702"/>
        <end position="723"/>
    </location>
</feature>
<feature type="compositionally biased region" description="Basic and acidic residues" evidence="11">
    <location>
        <begin position="482"/>
        <end position="503"/>
    </location>
</feature>
<keyword evidence="3" id="KW-1003">Cell membrane</keyword>
<dbReference type="PANTHER" id="PTHR32219">
    <property type="entry name" value="RNA-BINDING PROTEIN YLMH-RELATED"/>
    <property type="match status" value="1"/>
</dbReference>
<evidence type="ECO:0000256" key="1">
    <source>
        <dbReference type="ARBA" id="ARBA00004162"/>
    </source>
</evidence>
<feature type="compositionally biased region" description="Basic residues" evidence="11">
    <location>
        <begin position="617"/>
        <end position="626"/>
    </location>
</feature>
<feature type="compositionally biased region" description="Basic and acidic residues" evidence="11">
    <location>
        <begin position="560"/>
        <end position="576"/>
    </location>
</feature>
<evidence type="ECO:0008006" key="14">
    <source>
        <dbReference type="Google" id="ProtNLM"/>
    </source>
</evidence>
<keyword evidence="6 12" id="KW-1133">Transmembrane helix</keyword>
<organism evidence="13">
    <name type="scientific">Glycine soja</name>
    <name type="common">Wild soybean</name>
    <dbReference type="NCBI Taxonomy" id="3848"/>
    <lineage>
        <taxon>Eukaryota</taxon>
        <taxon>Viridiplantae</taxon>
        <taxon>Streptophyta</taxon>
        <taxon>Embryophyta</taxon>
        <taxon>Tracheophyta</taxon>
        <taxon>Spermatophyta</taxon>
        <taxon>Magnoliopsida</taxon>
        <taxon>eudicotyledons</taxon>
        <taxon>Gunneridae</taxon>
        <taxon>Pentapetalae</taxon>
        <taxon>rosids</taxon>
        <taxon>fabids</taxon>
        <taxon>Fabales</taxon>
        <taxon>Fabaceae</taxon>
        <taxon>Papilionoideae</taxon>
        <taxon>50 kb inversion clade</taxon>
        <taxon>NPAAA clade</taxon>
        <taxon>indigoferoid/millettioid clade</taxon>
        <taxon>Phaseoleae</taxon>
        <taxon>Glycine</taxon>
        <taxon>Glycine subgen. Soja</taxon>
    </lineage>
</organism>
<evidence type="ECO:0000256" key="4">
    <source>
        <dbReference type="ARBA" id="ARBA00022692"/>
    </source>
</evidence>
<comment type="subcellular location">
    <subcellularLocation>
        <location evidence="1">Cell membrane</location>
        <topology evidence="1">Single-pass membrane protein</topology>
    </subcellularLocation>
    <subcellularLocation>
        <location evidence="2">Endoplasmic reticulum membrane</location>
        <topology evidence="2">Single-pass membrane protein</topology>
    </subcellularLocation>
</comment>
<evidence type="ECO:0000256" key="10">
    <source>
        <dbReference type="SAM" id="Coils"/>
    </source>
</evidence>
<evidence type="ECO:0000256" key="3">
    <source>
        <dbReference type="ARBA" id="ARBA00022475"/>
    </source>
</evidence>
<dbReference type="InterPro" id="IPR055282">
    <property type="entry name" value="PPI1-4"/>
</dbReference>
<evidence type="ECO:0000256" key="5">
    <source>
        <dbReference type="ARBA" id="ARBA00022824"/>
    </source>
</evidence>
<feature type="compositionally biased region" description="Basic and acidic residues" evidence="11">
    <location>
        <begin position="662"/>
        <end position="672"/>
    </location>
</feature>
<dbReference type="AlphaFoldDB" id="A0A0B2S6V0"/>
<feature type="region of interest" description="Disordered" evidence="11">
    <location>
        <begin position="482"/>
        <end position="576"/>
    </location>
</feature>
<sequence>MPSSSSLRRRLHQLSPSITPPQRSMAVGDHTTPLLDSFKRGKKRPSAFQCITVAPISSSTMGVTPLDHAVFLDPAPFDNVKNRLVGADNACLDLCQKGCPVVGAMAVEVVGFEMVQGPVENGAKEDKSISEKTENGKLEQDTGVAEPTKFGSHGDESAKPEANVVSDANVPKDAVDDWPAPRQIHSFYFVRFRPYDDPNIKAKLDKYDKEISQENQARIQVTDALRAKRTERAGCISQIKSLKGDNRQFQSIVDEKIKEIEPLQQALGKLRTANNAGRGVGLCSSEEELNNLINSLHYRIQHESIPFAEEKQILREIKQLEGTREKVIANAAMRAKVQDSMGQKEAIQDQVKLIGGDLDGVKKERQAIRSKIKQLEDTVKALDKDIQSLQDELGAVTEKREKAYESIQQQRKQRDQGNSYFYQSRTILNKARELAAKKDINAIEELAQTEVEKAMSLWNSDKSFRDDYEKRLLPSLDMRQLCRDGRMRNPDEKPLLEEPKPAETDTLPKSSVKQPKEEPKSSPPETVPEQKIQKETKKKGKDLKSNLNKVLEDTDEYEFELPKVNKEPPIDPEKLKEMKREEEIAKAKQALERKKKQAEKAAAKAATRAQKEAEKKLKVREKKAKKVAGGTGAVPSPEEPANEAVEVAEQKTDDSMEASAPAKEKVPKESSVKFRNRAKALKGPDTIPKAIMKRKRSNYDDWIWIASCVFLVLSALVFAYIILS</sequence>
<evidence type="ECO:0000256" key="2">
    <source>
        <dbReference type="ARBA" id="ARBA00004389"/>
    </source>
</evidence>
<reference evidence="13" key="1">
    <citation type="submission" date="2014-07" db="EMBL/GenBank/DDBJ databases">
        <title>Identification of a novel salt tolerance gene in wild soybean by whole-genome sequencing.</title>
        <authorList>
            <person name="Lam H.-M."/>
            <person name="Qi X."/>
            <person name="Li M.-W."/>
            <person name="Liu X."/>
            <person name="Xie M."/>
            <person name="Ni M."/>
            <person name="Xu X."/>
        </authorList>
    </citation>
    <scope>NUCLEOTIDE SEQUENCE [LARGE SCALE GENOMIC DNA]</scope>
    <source>
        <tissue evidence="13">Root</tissue>
    </source>
</reference>
<feature type="coiled-coil region" evidence="10">
    <location>
        <begin position="358"/>
        <end position="406"/>
    </location>
</feature>
<evidence type="ECO:0000256" key="11">
    <source>
        <dbReference type="SAM" id="MobiDB-lite"/>
    </source>
</evidence>
<evidence type="ECO:0000313" key="13">
    <source>
        <dbReference type="EMBL" id="KHN40945.1"/>
    </source>
</evidence>
<accession>A0A0B2S6V0</accession>
<dbReference type="GO" id="GO:0005886">
    <property type="term" value="C:plasma membrane"/>
    <property type="evidence" value="ECO:0007669"/>
    <property type="project" value="UniProtKB-SubCell"/>
</dbReference>
<dbReference type="Proteomes" id="UP000053555">
    <property type="component" value="Unassembled WGS sequence"/>
</dbReference>
<feature type="region of interest" description="Disordered" evidence="11">
    <location>
        <begin position="1"/>
        <end position="29"/>
    </location>
</feature>
<evidence type="ECO:0000256" key="9">
    <source>
        <dbReference type="ARBA" id="ARBA00038080"/>
    </source>
</evidence>
<evidence type="ECO:0000256" key="8">
    <source>
        <dbReference type="ARBA" id="ARBA00023136"/>
    </source>
</evidence>
<feature type="region of interest" description="Disordered" evidence="11">
    <location>
        <begin position="588"/>
        <end position="680"/>
    </location>
</feature>
<feature type="compositionally biased region" description="Basic and acidic residues" evidence="11">
    <location>
        <begin position="588"/>
        <end position="602"/>
    </location>
</feature>
<feature type="region of interest" description="Disordered" evidence="11">
    <location>
        <begin position="121"/>
        <end position="161"/>
    </location>
</feature>
<proteinExistence type="inferred from homology"/>
<protein>
    <recommendedName>
        <fullName evidence="14">Proton pump-interactor 1</fullName>
    </recommendedName>
</protein>
<comment type="similarity">
    <text evidence="9">Belongs to the plant Proton pump-interactor protein family.</text>
</comment>
<evidence type="ECO:0000256" key="12">
    <source>
        <dbReference type="SAM" id="Phobius"/>
    </source>
</evidence>
<dbReference type="PANTHER" id="PTHR32219:SF2">
    <property type="entry name" value="PROTON PUMP-INTERACTOR 1"/>
    <property type="match status" value="1"/>
</dbReference>
<keyword evidence="5" id="KW-0256">Endoplasmic reticulum</keyword>
<evidence type="ECO:0000256" key="6">
    <source>
        <dbReference type="ARBA" id="ARBA00022989"/>
    </source>
</evidence>
<gene>
    <name evidence="13" type="ORF">glysoja_038513</name>
</gene>
<keyword evidence="7 10" id="KW-0175">Coiled coil</keyword>
<keyword evidence="4 12" id="KW-0812">Transmembrane</keyword>
<dbReference type="EMBL" id="KN645674">
    <property type="protein sequence ID" value="KHN40945.1"/>
    <property type="molecule type" value="Genomic_DNA"/>
</dbReference>
<dbReference type="GO" id="GO:0005789">
    <property type="term" value="C:endoplasmic reticulum membrane"/>
    <property type="evidence" value="ECO:0007669"/>
    <property type="project" value="UniProtKB-SubCell"/>
</dbReference>
<name>A0A0B2S6V0_GLYSO</name>